<name>A0A5B0LMQ4_PUCGR</name>
<proteinExistence type="predicted"/>
<reference evidence="3 4" key="1">
    <citation type="submission" date="2019-05" db="EMBL/GenBank/DDBJ databases">
        <title>Emergence of the Ug99 lineage of the wheat stem rust pathogen through somatic hybridization.</title>
        <authorList>
            <person name="Li F."/>
            <person name="Upadhyaya N.M."/>
            <person name="Sperschneider J."/>
            <person name="Matny O."/>
            <person name="Nguyen-Phuc H."/>
            <person name="Mago R."/>
            <person name="Raley C."/>
            <person name="Miller M.E."/>
            <person name="Silverstein K.A.T."/>
            <person name="Henningsen E."/>
            <person name="Hirsch C.D."/>
            <person name="Visser B."/>
            <person name="Pretorius Z.A."/>
            <person name="Steffenson B.J."/>
            <person name="Schwessinger B."/>
            <person name="Dodds P.N."/>
            <person name="Figueroa M."/>
        </authorList>
    </citation>
    <scope>NUCLEOTIDE SEQUENCE [LARGE SCALE GENOMIC DNA]</scope>
    <source>
        <strain evidence="2">21-0</strain>
        <strain evidence="1 4">Ug99</strain>
    </source>
</reference>
<evidence type="ECO:0000313" key="3">
    <source>
        <dbReference type="Proteomes" id="UP000324748"/>
    </source>
</evidence>
<protein>
    <submittedName>
        <fullName evidence="1">Uncharacterized protein</fullName>
    </submittedName>
</protein>
<keyword evidence="3" id="KW-1185">Reference proteome</keyword>
<gene>
    <name evidence="2" type="ORF">PGT21_012785</name>
    <name evidence="1" type="ORF">PGTUg99_001363</name>
</gene>
<comment type="caution">
    <text evidence="1">The sequence shown here is derived from an EMBL/GenBank/DDBJ whole genome shotgun (WGS) entry which is preliminary data.</text>
</comment>
<dbReference type="AlphaFoldDB" id="A0A5B0LMQ4"/>
<dbReference type="Proteomes" id="UP000324748">
    <property type="component" value="Unassembled WGS sequence"/>
</dbReference>
<dbReference type="EMBL" id="VSWC01000092">
    <property type="protein sequence ID" value="KAA1090759.1"/>
    <property type="molecule type" value="Genomic_DNA"/>
</dbReference>
<evidence type="ECO:0000313" key="1">
    <source>
        <dbReference type="EMBL" id="KAA1065346.1"/>
    </source>
</evidence>
<sequence>MTARYQPMMTRKCLDDRCDSSLGNNFKDRYSISQGGNFFDDQHDSGHRGNLLETRQPYPLDGSAGHVAFPAKYLQSTSFYMRTLAGLAFPPGHLFPIVPSPTKEIAAWLDNAYKRGLSILPSFPSLNPRVTFILTQLLSNLTIAQFQGTHIETKGISNYRKEKPSWHRTSQLPKFKDLTSKQKE</sequence>
<evidence type="ECO:0000313" key="2">
    <source>
        <dbReference type="EMBL" id="KAA1090759.1"/>
    </source>
</evidence>
<evidence type="ECO:0000313" key="4">
    <source>
        <dbReference type="Proteomes" id="UP000325313"/>
    </source>
</evidence>
<dbReference type="Proteomes" id="UP000325313">
    <property type="component" value="Unassembled WGS sequence"/>
</dbReference>
<dbReference type="EMBL" id="VDEP01000510">
    <property type="protein sequence ID" value="KAA1065346.1"/>
    <property type="molecule type" value="Genomic_DNA"/>
</dbReference>
<organism evidence="1 4">
    <name type="scientific">Puccinia graminis f. sp. tritici</name>
    <dbReference type="NCBI Taxonomy" id="56615"/>
    <lineage>
        <taxon>Eukaryota</taxon>
        <taxon>Fungi</taxon>
        <taxon>Dikarya</taxon>
        <taxon>Basidiomycota</taxon>
        <taxon>Pucciniomycotina</taxon>
        <taxon>Pucciniomycetes</taxon>
        <taxon>Pucciniales</taxon>
        <taxon>Pucciniaceae</taxon>
        <taxon>Puccinia</taxon>
    </lineage>
</organism>
<accession>A0A5B0LMQ4</accession>